<evidence type="ECO:0000313" key="2">
    <source>
        <dbReference type="Proteomes" id="UP000306477"/>
    </source>
</evidence>
<protein>
    <submittedName>
        <fullName evidence="1">Uncharacterized protein</fullName>
    </submittedName>
</protein>
<accession>A0A4S3PUD7</accession>
<dbReference type="OrthoDB" id="2655258at2"/>
<comment type="caution">
    <text evidence="1">The sequence shown here is derived from an EMBL/GenBank/DDBJ whole genome shotgun (WGS) entry which is preliminary data.</text>
</comment>
<gene>
    <name evidence="1" type="ORF">E1I69_07955</name>
</gene>
<reference evidence="1 2" key="1">
    <citation type="journal article" date="2019" name="Indoor Air">
        <title>Impacts of indoor surface finishes on bacterial viability.</title>
        <authorList>
            <person name="Hu J."/>
            <person name="Maamar S.B."/>
            <person name="Glawe A.J."/>
            <person name="Gottel N."/>
            <person name="Gilbert J.A."/>
            <person name="Hartmann E.M."/>
        </authorList>
    </citation>
    <scope>NUCLEOTIDE SEQUENCE [LARGE SCALE GENOMIC DNA]</scope>
    <source>
        <strain evidence="1 2">AF060A6</strain>
    </source>
</reference>
<organism evidence="1 2">
    <name type="scientific">Bacillus timonensis</name>
    <dbReference type="NCBI Taxonomy" id="1033734"/>
    <lineage>
        <taxon>Bacteria</taxon>
        <taxon>Bacillati</taxon>
        <taxon>Bacillota</taxon>
        <taxon>Bacilli</taxon>
        <taxon>Bacillales</taxon>
        <taxon>Bacillaceae</taxon>
        <taxon>Bacillus</taxon>
    </lineage>
</organism>
<name>A0A4S3PUD7_9BACI</name>
<evidence type="ECO:0000313" key="1">
    <source>
        <dbReference type="EMBL" id="THE13268.1"/>
    </source>
</evidence>
<keyword evidence="2" id="KW-1185">Reference proteome</keyword>
<dbReference type="STRING" id="1033734.GCA_000285535_01056"/>
<dbReference type="RefSeq" id="WP_136379079.1">
    <property type="nucleotide sequence ID" value="NZ_SLUB01000010.1"/>
</dbReference>
<dbReference type="AlphaFoldDB" id="A0A4S3PUD7"/>
<proteinExistence type="predicted"/>
<dbReference type="EMBL" id="SLUB01000010">
    <property type="protein sequence ID" value="THE13268.1"/>
    <property type="molecule type" value="Genomic_DNA"/>
</dbReference>
<sequence length="107" mass="12327">MNKFLAATGIAFIIFVTGVIEADDVFEYKNAISVSGLSSDEEVTANSEEKNIVEGLIPELEMQFVETEIVNGNKVEIYREYEVYRNEANEVIKKVPTDNYEYLEYWR</sequence>
<dbReference type="Proteomes" id="UP000306477">
    <property type="component" value="Unassembled WGS sequence"/>
</dbReference>